<reference evidence="1" key="1">
    <citation type="submission" date="2022-07" db="EMBL/GenBank/DDBJ databases">
        <authorList>
            <person name="Macas J."/>
            <person name="Novak P."/>
            <person name="Neumann P."/>
        </authorList>
    </citation>
    <scope>NUCLEOTIDE SEQUENCE</scope>
</reference>
<evidence type="ECO:0000313" key="1">
    <source>
        <dbReference type="EMBL" id="CAH9070327.1"/>
    </source>
</evidence>
<protein>
    <submittedName>
        <fullName evidence="1">Uncharacterized protein</fullName>
    </submittedName>
</protein>
<dbReference type="Proteomes" id="UP001152484">
    <property type="component" value="Unassembled WGS sequence"/>
</dbReference>
<evidence type="ECO:0000313" key="2">
    <source>
        <dbReference type="Proteomes" id="UP001152484"/>
    </source>
</evidence>
<dbReference type="AlphaFoldDB" id="A0A9P1E0W1"/>
<dbReference type="EMBL" id="CAMAPE010000005">
    <property type="protein sequence ID" value="CAH9070327.1"/>
    <property type="molecule type" value="Genomic_DNA"/>
</dbReference>
<comment type="caution">
    <text evidence="1">The sequence shown here is derived from an EMBL/GenBank/DDBJ whole genome shotgun (WGS) entry which is preliminary data.</text>
</comment>
<organism evidence="1 2">
    <name type="scientific">Cuscuta europaea</name>
    <name type="common">European dodder</name>
    <dbReference type="NCBI Taxonomy" id="41803"/>
    <lineage>
        <taxon>Eukaryota</taxon>
        <taxon>Viridiplantae</taxon>
        <taxon>Streptophyta</taxon>
        <taxon>Embryophyta</taxon>
        <taxon>Tracheophyta</taxon>
        <taxon>Spermatophyta</taxon>
        <taxon>Magnoliopsida</taxon>
        <taxon>eudicotyledons</taxon>
        <taxon>Gunneridae</taxon>
        <taxon>Pentapetalae</taxon>
        <taxon>asterids</taxon>
        <taxon>lamiids</taxon>
        <taxon>Solanales</taxon>
        <taxon>Convolvulaceae</taxon>
        <taxon>Cuscuteae</taxon>
        <taxon>Cuscuta</taxon>
        <taxon>Cuscuta subgen. Cuscuta</taxon>
    </lineage>
</organism>
<name>A0A9P1E0W1_CUSEU</name>
<accession>A0A9P1E0W1</accession>
<gene>
    <name evidence="1" type="ORF">CEURO_LOCUS3615</name>
</gene>
<keyword evidence="2" id="KW-1185">Reference proteome</keyword>
<sequence length="128" mass="14199">MWTKVWYLMGTIESTLIIIINKIQAHPLPPPPAAADVYGQYYPVPEYNGESSNHQQFHDHPPPFCTGDYDGYGSGWQQPQNQWTQSDGFSFGAADNDSLGGGMMLQPPQYAAGPDLTGFGNFHHFGDY</sequence>
<proteinExistence type="predicted"/>